<keyword evidence="2" id="KW-1185">Reference proteome</keyword>
<dbReference type="PANTHER" id="PTHR34410">
    <property type="entry name" value="INTRON-ENCODED HOMING ENDONUCLEASE, PUTATIVE-RELATED"/>
    <property type="match status" value="1"/>
</dbReference>
<sequence length="360" mass="40987">MEYNDRLQEEEDEPYVDPPFDESVLTPEQKVKLDELHNEHPTLVRSDLAILIRLNLLSHRAACEGREVTFYEEQEAHALEKVIYWVPPSELEGTCVPSLEIHDVEDIHMPCIEDVNSSLHTPMIIDECYDLICESQQLDTLRAEKLARDYHEICFDIEYHCALKVHDLEFKFSMPEISRSLLDESYLGVVFDIDKILNESEDPEVNYMDGDIVLYEINGDEVDYFVQTSCNQEIDFIFPPNAFDPHEHSTIKEYFKLTSLIRVGNLSNLAIHIKKACFGKAFAKDVFINQERKLGARRRSDTVLVSTINDADQGSADVAYRTPLAPYEKSKFLGSGGSMVARLKLKGIDGRAPPGVEPAA</sequence>
<gene>
    <name evidence="1" type="ORF">ISN45_Aa01g031200</name>
</gene>
<dbReference type="Proteomes" id="UP000694240">
    <property type="component" value="Chromosome 6"/>
</dbReference>
<organism evidence="1 2">
    <name type="scientific">Arabidopsis thaliana x Arabidopsis arenosa</name>
    <dbReference type="NCBI Taxonomy" id="1240361"/>
    <lineage>
        <taxon>Eukaryota</taxon>
        <taxon>Viridiplantae</taxon>
        <taxon>Streptophyta</taxon>
        <taxon>Embryophyta</taxon>
        <taxon>Tracheophyta</taxon>
        <taxon>Spermatophyta</taxon>
        <taxon>Magnoliopsida</taxon>
        <taxon>eudicotyledons</taxon>
        <taxon>Gunneridae</taxon>
        <taxon>Pentapetalae</taxon>
        <taxon>rosids</taxon>
        <taxon>malvids</taxon>
        <taxon>Brassicales</taxon>
        <taxon>Brassicaceae</taxon>
        <taxon>Camelineae</taxon>
        <taxon>Arabidopsis</taxon>
    </lineage>
</organism>
<proteinExistence type="predicted"/>
<comment type="caution">
    <text evidence="1">The sequence shown here is derived from an EMBL/GenBank/DDBJ whole genome shotgun (WGS) entry which is preliminary data.</text>
</comment>
<reference evidence="1 2" key="1">
    <citation type="submission" date="2020-12" db="EMBL/GenBank/DDBJ databases">
        <title>Concerted genomic and epigenomic changes stabilize Arabidopsis allopolyploids.</title>
        <authorList>
            <person name="Chen Z."/>
        </authorList>
    </citation>
    <scope>NUCLEOTIDE SEQUENCE [LARGE SCALE GENOMIC DNA]</scope>
    <source>
        <strain evidence="1">Allo738</strain>
        <tissue evidence="1">Leaf</tissue>
    </source>
</reference>
<name>A0A8T2C998_9BRAS</name>
<dbReference type="AlphaFoldDB" id="A0A8T2C998"/>
<evidence type="ECO:0000313" key="1">
    <source>
        <dbReference type="EMBL" id="KAG7594363.1"/>
    </source>
</evidence>
<accession>A0A8T2C998</accession>
<dbReference type="EMBL" id="JAEFBK010000006">
    <property type="protein sequence ID" value="KAG7594363.1"/>
    <property type="molecule type" value="Genomic_DNA"/>
</dbReference>
<protein>
    <submittedName>
        <fullName evidence="1">Uncharacterized protein</fullName>
    </submittedName>
</protein>
<evidence type="ECO:0000313" key="2">
    <source>
        <dbReference type="Proteomes" id="UP000694240"/>
    </source>
</evidence>
<dbReference type="PANTHER" id="PTHR34410:SF2">
    <property type="entry name" value="RRNA INTRON-ENCODED HOMING ENDONUCLEASE"/>
    <property type="match status" value="1"/>
</dbReference>